<dbReference type="Proteomes" id="UP001159428">
    <property type="component" value="Unassembled WGS sequence"/>
</dbReference>
<gene>
    <name evidence="1" type="ORF">PMEA_00014568</name>
</gene>
<sequence>IFATRHQLDLLNRAKSWYVDATFKLYRQPFTQLLTVNAFVKAVDYVKQVPLVAVFRELLELLPSPALRQVTLDFECAVWKVLRQLLPDVKLLGCVFHWTQALWRKVQELGLQVSYREDRGTHAFIRKVMALPFLSFLKRKDIRPQFQRLQQTANSAPLRHFTDYVSRTWIESNTWPPFSWSVFMQSVRTNNDVEGWQLGLHTRAQGKSQLPMYLLIDLLYKEAKLTSLNVRMVSEKKLRRVQRRRYRQIQAKVFSLWGQYEEGDKTARELLKACSLLVGPRGA</sequence>
<keyword evidence="2" id="KW-1185">Reference proteome</keyword>
<dbReference type="PANTHER" id="PTHR47160:SF10">
    <property type="entry name" value="MULE TRANSPOSASE DOMAIN-CONTAINING PROTEIN"/>
    <property type="match status" value="1"/>
</dbReference>
<accession>A0AAU9X041</accession>
<proteinExistence type="predicted"/>
<reference evidence="1 2" key="1">
    <citation type="submission" date="2022-05" db="EMBL/GenBank/DDBJ databases">
        <authorList>
            <consortium name="Genoscope - CEA"/>
            <person name="William W."/>
        </authorList>
    </citation>
    <scope>NUCLEOTIDE SEQUENCE [LARGE SCALE GENOMIC DNA]</scope>
</reference>
<comment type="caution">
    <text evidence="1">The sequence shown here is derived from an EMBL/GenBank/DDBJ whole genome shotgun (WGS) entry which is preliminary data.</text>
</comment>
<feature type="non-terminal residue" evidence="1">
    <location>
        <position position="1"/>
    </location>
</feature>
<protein>
    <recommendedName>
        <fullName evidence="3">MULE transposase domain-containing protein</fullName>
    </recommendedName>
</protein>
<dbReference type="PANTHER" id="PTHR47160">
    <property type="entry name" value="PUTATIVE-RELATED"/>
    <property type="match status" value="1"/>
</dbReference>
<dbReference type="EMBL" id="CALNXJ010000026">
    <property type="protein sequence ID" value="CAH3132218.1"/>
    <property type="molecule type" value="Genomic_DNA"/>
</dbReference>
<evidence type="ECO:0000313" key="2">
    <source>
        <dbReference type="Proteomes" id="UP001159428"/>
    </source>
</evidence>
<evidence type="ECO:0008006" key="3">
    <source>
        <dbReference type="Google" id="ProtNLM"/>
    </source>
</evidence>
<dbReference type="AlphaFoldDB" id="A0AAU9X041"/>
<evidence type="ECO:0000313" key="1">
    <source>
        <dbReference type="EMBL" id="CAH3132218.1"/>
    </source>
</evidence>
<name>A0AAU9X041_9CNID</name>
<organism evidence="1 2">
    <name type="scientific">Pocillopora meandrina</name>
    <dbReference type="NCBI Taxonomy" id="46732"/>
    <lineage>
        <taxon>Eukaryota</taxon>
        <taxon>Metazoa</taxon>
        <taxon>Cnidaria</taxon>
        <taxon>Anthozoa</taxon>
        <taxon>Hexacorallia</taxon>
        <taxon>Scleractinia</taxon>
        <taxon>Astrocoeniina</taxon>
        <taxon>Pocilloporidae</taxon>
        <taxon>Pocillopora</taxon>
    </lineage>
</organism>